<dbReference type="GO" id="GO:0002250">
    <property type="term" value="P:adaptive immune response"/>
    <property type="evidence" value="ECO:0007669"/>
    <property type="project" value="UniProtKB-KW"/>
</dbReference>
<dbReference type="PANTHER" id="PTHR10441:SF2">
    <property type="entry name" value="T-CELL SURFACE GLYCOPROTEIN CD8 ALPHA CHAIN"/>
    <property type="match status" value="1"/>
</dbReference>
<dbReference type="SMART" id="SM00406">
    <property type="entry name" value="IGv"/>
    <property type="match status" value="1"/>
</dbReference>
<evidence type="ECO:0000256" key="3">
    <source>
        <dbReference type="ARBA" id="ARBA00022475"/>
    </source>
</evidence>
<evidence type="ECO:0000256" key="11">
    <source>
        <dbReference type="ARBA" id="ARBA00023157"/>
    </source>
</evidence>
<evidence type="ECO:0000259" key="16">
    <source>
        <dbReference type="PROSITE" id="PS50835"/>
    </source>
</evidence>
<proteinExistence type="predicted"/>
<keyword evidence="14" id="KW-0393">Immunoglobulin domain</keyword>
<organism evidence="17 18">
    <name type="scientific">Sus scrofa</name>
    <name type="common">Pig</name>
    <dbReference type="NCBI Taxonomy" id="9823"/>
    <lineage>
        <taxon>Eukaryota</taxon>
        <taxon>Metazoa</taxon>
        <taxon>Chordata</taxon>
        <taxon>Craniata</taxon>
        <taxon>Vertebrata</taxon>
        <taxon>Euteleostomi</taxon>
        <taxon>Mammalia</taxon>
        <taxon>Eutheria</taxon>
        <taxon>Laurasiatheria</taxon>
        <taxon>Artiodactyla</taxon>
        <taxon>Suina</taxon>
        <taxon>Suidae</taxon>
        <taxon>Sus</taxon>
    </lineage>
</organism>
<keyword evidence="8" id="KW-1064">Adaptive immunity</keyword>
<dbReference type="InterPro" id="IPR015468">
    <property type="entry name" value="CD8_asu"/>
</dbReference>
<evidence type="ECO:0000256" key="9">
    <source>
        <dbReference type="ARBA" id="ARBA00023136"/>
    </source>
</evidence>
<evidence type="ECO:0000256" key="15">
    <source>
        <dbReference type="SAM" id="Phobius"/>
    </source>
</evidence>
<keyword evidence="7 15" id="KW-1133">Transmembrane helix</keyword>
<evidence type="ECO:0000256" key="2">
    <source>
        <dbReference type="ARBA" id="ARBA00021525"/>
    </source>
</evidence>
<evidence type="ECO:0000256" key="5">
    <source>
        <dbReference type="ARBA" id="ARBA00022729"/>
    </source>
</evidence>
<keyword evidence="13" id="KW-0449">Lipoprotein</keyword>
<name>A0A8D0TXF3_PIG</name>
<gene>
    <name evidence="17" type="primary">CD8A</name>
</gene>
<keyword evidence="5" id="KW-0732">Signal</keyword>
<dbReference type="Proteomes" id="UP000694726">
    <property type="component" value="Unplaced"/>
</dbReference>
<keyword evidence="3" id="KW-1003">Cell membrane</keyword>
<dbReference type="InterPro" id="IPR003599">
    <property type="entry name" value="Ig_sub"/>
</dbReference>
<keyword evidence="6" id="KW-0391">Immunity</keyword>
<evidence type="ECO:0000256" key="6">
    <source>
        <dbReference type="ARBA" id="ARBA00022859"/>
    </source>
</evidence>
<accession>A0A8D0TXF3</accession>
<dbReference type="GO" id="GO:0005886">
    <property type="term" value="C:plasma membrane"/>
    <property type="evidence" value="ECO:0007669"/>
    <property type="project" value="UniProtKB-SubCell"/>
</dbReference>
<comment type="subcellular location">
    <subcellularLocation>
        <location evidence="1">Cell membrane</location>
        <topology evidence="1">Single-pass type I membrane protein</topology>
    </subcellularLocation>
</comment>
<keyword evidence="10" id="KW-0564">Palmitate</keyword>
<evidence type="ECO:0000256" key="12">
    <source>
        <dbReference type="ARBA" id="ARBA00023180"/>
    </source>
</evidence>
<keyword evidence="11" id="KW-1015">Disulfide bond</keyword>
<dbReference type="Ensembl" id="ENSSSCT00015024358.1">
    <property type="protein sequence ID" value="ENSSSCP00015009490.1"/>
    <property type="gene ID" value="ENSSSCG00015018477.1"/>
</dbReference>
<dbReference type="InterPro" id="IPR013783">
    <property type="entry name" value="Ig-like_fold"/>
</dbReference>
<evidence type="ECO:0000313" key="17">
    <source>
        <dbReference type="Ensembl" id="ENSSSCP00015009490.1"/>
    </source>
</evidence>
<dbReference type="InterPro" id="IPR036179">
    <property type="entry name" value="Ig-like_dom_sf"/>
</dbReference>
<evidence type="ECO:0000256" key="1">
    <source>
        <dbReference type="ARBA" id="ARBA00004251"/>
    </source>
</evidence>
<evidence type="ECO:0000256" key="14">
    <source>
        <dbReference type="ARBA" id="ARBA00023319"/>
    </source>
</evidence>
<evidence type="ECO:0000256" key="8">
    <source>
        <dbReference type="ARBA" id="ARBA00023130"/>
    </source>
</evidence>
<dbReference type="Pfam" id="PF07686">
    <property type="entry name" value="V-set"/>
    <property type="match status" value="1"/>
</dbReference>
<dbReference type="SMART" id="SM00409">
    <property type="entry name" value="IG"/>
    <property type="match status" value="1"/>
</dbReference>
<keyword evidence="12" id="KW-0325">Glycoprotein</keyword>
<feature type="transmembrane region" description="Helical" evidence="15">
    <location>
        <begin position="198"/>
        <end position="221"/>
    </location>
</feature>
<keyword evidence="4 15" id="KW-0812">Transmembrane</keyword>
<sequence>MGAREGLVGGAGLQAQPRCLLPRPPHLPPADPAKVLGSSLFRTSPEMVQASLGETVKLRCEVMHSNTLTSCSWLYQKPGAASKPIFLMYLSKTRNKTAEGLDTRYISGYKANDNFYLILHRFREEDQGYYFCSFLSNSVLYFSNFMSVFLPAKPTKTPTTPPPKRTPTKASHAVSVAPEVCRPSGNADPRKLDFACDLYIWAPLVGTSGILLLSLVITIICHRRPWSDREARPALQRDSSNMATCPTQQPLQDLKLRPLRAGEQGSFPFGFPSLPSFLKYSSHYYYFHGGGVGRVTFSLGVYFN</sequence>
<feature type="domain" description="Ig-like" evidence="16">
    <location>
        <begin position="32"/>
        <end position="132"/>
    </location>
</feature>
<dbReference type="PANTHER" id="PTHR10441">
    <property type="entry name" value="CD8 ALPHA CHAIN"/>
    <property type="match status" value="1"/>
</dbReference>
<dbReference type="InterPro" id="IPR007110">
    <property type="entry name" value="Ig-like_dom"/>
</dbReference>
<reference evidence="17" key="1">
    <citation type="submission" date="2025-08" db="UniProtKB">
        <authorList>
            <consortium name="Ensembl"/>
        </authorList>
    </citation>
    <scope>IDENTIFICATION</scope>
</reference>
<dbReference type="SUPFAM" id="SSF48726">
    <property type="entry name" value="Immunoglobulin"/>
    <property type="match status" value="1"/>
</dbReference>
<dbReference type="InterPro" id="IPR013106">
    <property type="entry name" value="Ig_V-set"/>
</dbReference>
<evidence type="ECO:0000256" key="7">
    <source>
        <dbReference type="ARBA" id="ARBA00022989"/>
    </source>
</evidence>
<evidence type="ECO:0000313" key="18">
    <source>
        <dbReference type="Proteomes" id="UP000694726"/>
    </source>
</evidence>
<dbReference type="PROSITE" id="PS50835">
    <property type="entry name" value="IG_LIKE"/>
    <property type="match status" value="1"/>
</dbReference>
<keyword evidence="9 15" id="KW-0472">Membrane</keyword>
<evidence type="ECO:0000256" key="13">
    <source>
        <dbReference type="ARBA" id="ARBA00023288"/>
    </source>
</evidence>
<protein>
    <recommendedName>
        <fullName evidence="2">T-cell surface glycoprotein CD8 alpha chain</fullName>
    </recommendedName>
</protein>
<evidence type="ECO:0000256" key="10">
    <source>
        <dbReference type="ARBA" id="ARBA00023139"/>
    </source>
</evidence>
<dbReference type="AlphaFoldDB" id="A0A8D0TXF3"/>
<dbReference type="Gene3D" id="2.60.40.10">
    <property type="entry name" value="Immunoglobulins"/>
    <property type="match status" value="1"/>
</dbReference>
<feature type="transmembrane region" description="Helical" evidence="15">
    <location>
        <begin position="128"/>
        <end position="150"/>
    </location>
</feature>
<evidence type="ECO:0000256" key="4">
    <source>
        <dbReference type="ARBA" id="ARBA00022692"/>
    </source>
</evidence>